<evidence type="ECO:0000256" key="1">
    <source>
        <dbReference type="SAM" id="Phobius"/>
    </source>
</evidence>
<gene>
    <name evidence="2" type="ORF">GNP93_12605</name>
</gene>
<proteinExistence type="predicted"/>
<dbReference type="Pfam" id="PF06961">
    <property type="entry name" value="DUF1294"/>
    <property type="match status" value="1"/>
</dbReference>
<protein>
    <submittedName>
        <fullName evidence="2">DUF1294 domain-containing protein</fullName>
    </submittedName>
</protein>
<feature type="transmembrane region" description="Helical" evidence="1">
    <location>
        <begin position="6"/>
        <end position="26"/>
    </location>
</feature>
<keyword evidence="1" id="KW-1133">Transmembrane helix</keyword>
<feature type="transmembrane region" description="Helical" evidence="1">
    <location>
        <begin position="38"/>
        <end position="57"/>
    </location>
</feature>
<dbReference type="InterPro" id="IPR010718">
    <property type="entry name" value="DUF1294"/>
</dbReference>
<dbReference type="Proteomes" id="UP000450917">
    <property type="component" value="Unassembled WGS sequence"/>
</dbReference>
<dbReference type="RefSeq" id="WP_054797686.1">
    <property type="nucleotide sequence ID" value="NZ_JARTHJ010000003.1"/>
</dbReference>
<dbReference type="EMBL" id="WNZX01000009">
    <property type="protein sequence ID" value="MUG71510.1"/>
    <property type="molecule type" value="Genomic_DNA"/>
</dbReference>
<accession>A0A7X2ZC22</accession>
<keyword evidence="1" id="KW-0812">Transmembrane</keyword>
<keyword evidence="3" id="KW-1185">Reference proteome</keyword>
<dbReference type="AlphaFoldDB" id="A0A7X2ZC22"/>
<evidence type="ECO:0000313" key="3">
    <source>
        <dbReference type="Proteomes" id="UP000450917"/>
    </source>
</evidence>
<reference evidence="2 3" key="1">
    <citation type="submission" date="2019-11" db="EMBL/GenBank/DDBJ databases">
        <title>Draft genome sequences of five Paenibacillus species of dairy origin.</title>
        <authorList>
            <person name="Olajide A.M."/>
            <person name="Chen S."/>
            <person name="Lapointe G."/>
        </authorList>
    </citation>
    <scope>NUCLEOTIDE SEQUENCE [LARGE SCALE GENOMIC DNA]</scope>
    <source>
        <strain evidence="2 3">2CS3</strain>
    </source>
</reference>
<keyword evidence="1" id="KW-0472">Membrane</keyword>
<evidence type="ECO:0000313" key="2">
    <source>
        <dbReference type="EMBL" id="MUG71510.1"/>
    </source>
</evidence>
<feature type="transmembrane region" description="Helical" evidence="1">
    <location>
        <begin position="69"/>
        <end position="89"/>
    </location>
</feature>
<sequence length="93" mass="10919">MYVVLIYGLIVNVIGFIVMGADKMKAKRKSRRVPEKRLFLWAFLGGAAGVWIAMQVWRHKTKHESFTVGIPFIFILNVLCMYLLLKWLFYPRL</sequence>
<comment type="caution">
    <text evidence="2">The sequence shown here is derived from an EMBL/GenBank/DDBJ whole genome shotgun (WGS) entry which is preliminary data.</text>
</comment>
<name>A0A7X2ZC22_9BACL</name>
<organism evidence="2 3">
    <name type="scientific">Paenibacillus validus</name>
    <dbReference type="NCBI Taxonomy" id="44253"/>
    <lineage>
        <taxon>Bacteria</taxon>
        <taxon>Bacillati</taxon>
        <taxon>Bacillota</taxon>
        <taxon>Bacilli</taxon>
        <taxon>Bacillales</taxon>
        <taxon>Paenibacillaceae</taxon>
        <taxon>Paenibacillus</taxon>
    </lineage>
</organism>